<dbReference type="PANTHER" id="PTHR15352:SF1">
    <property type="entry name" value="KASH5-LIKE COILED-COIL DOMAIN-CONTAINING PROTEIN"/>
    <property type="match status" value="1"/>
</dbReference>
<feature type="region of interest" description="Disordered" evidence="9">
    <location>
        <begin position="821"/>
        <end position="858"/>
    </location>
</feature>
<dbReference type="GO" id="GO:0005737">
    <property type="term" value="C:cytoplasm"/>
    <property type="evidence" value="ECO:0007669"/>
    <property type="project" value="UniProtKB-SubCell"/>
</dbReference>
<comment type="subcellular location">
    <subcellularLocation>
        <location evidence="2">Cytoplasm</location>
    </subcellularLocation>
    <subcellularLocation>
        <location evidence="1">Membrane</location>
        <topology evidence="1">Single-pass membrane protein</topology>
    </subcellularLocation>
</comment>
<evidence type="ECO:0000256" key="6">
    <source>
        <dbReference type="ARBA" id="ARBA00023054"/>
    </source>
</evidence>
<sequence>MNNNKLLSSDNIFTDDDIRKVVMNSLASSPTVSSSSSSFSTSSYKPSDASIYSCISYLRFKIPSNLPNDYVVDKFMKLMKENAPNERINWRSFRQAADTWITSVKSKCPNEYDFEINVNNGETADSPDEGITNDDDDPDVFHRDFNDSGKSTELVECSILNNSSKITTECNKLDKSVKLIYEADVENTEIELLRKRIYQFEKDNAWLREELMKSEESANNYKQLFYSFRQKYDRRNEEYRLLERENDEKNEIIDNMKKDQKHFQVAQEKWERERKSLIKKIETDKQNTETYIIKYDKAVNDKEKFSKQLNVYRRSLEEKEDFCNVLQKELNQLKQTLKNLEDYYEKIFSELKEQNEELKRKNFKLELKSNDGNPSSEQLHSIPSAINLDISFDHSPDVKFNNPDSDSLYDELKASGFLPDVSYENSKIRELEEELDWQDEKARSAVDQIEYLIKYVTEKKNINNNRKSNLEAKYILILLDKISQLSEVVTDAFQKQFTHDVSCQVSEDLWVDKNLQDLKILTYKNLIKPNNSSNLNIKENLLSSLSSNSVETKINPYTTVNCDNNKKKNTYNNKLLINETRIVKKPSQISTTKQHLLPNKNTEWSPIICNTPIMSEKNAPRRKISVFARTSDLDKILESQSSNENFTSSTPVPDPIPELNTYRTAQESSSDSSGNLSQLQASLEENSINDGGESTSVANNQVKFNIAPAKFNFSSAKITKQYLVPSENLATTDNDSSQFNLLGIDKKLIESSTPISNDDQYSSSDKENTSVRKELKNITWTIESGSNSGSQKQFYNNRNKCDIYAVTEKAASESAAVTLAMSSGEDSSDSSDSDSAITCDNKDNNNDNDNNSPTNIKNAQYTRDSLDANQSSHVDESFQVLSNPVKINLSNGAKKINDKTFTYKPTAKREILPVMKRSRSESENLGCGHESNLYICDVEKPKLNVNYQEFKLTVFPSLTDFRLQESGIAHLSDTDDLEEKDLVEGELEELAPLCFDSETIDRIERARNQIEIIAQCARKVSCAAETLGAIQQEYRISRAIHLADRYLRLLRSRCEKLDRDLTESKRILAENNIIVDESNGENGEEFTVIRYRGLPTSNRTMIARRRASIATIFRPIGIGQDVTKDGIKQRNSVTGRVTVRRPSLSVEAQSWQVEKLIRTESSNSVGELHEIFEHAESRRGSREENNNVLPVLINNNNNNNNNNKGNLAISSATESCPLNQEEVTTTSTSQEILQSSRRVSRMIFASANQPMTWRTLIWCITISFLVGFFMKDVVSLRTYDGPLRWSSFQEFLGRHKRVKNTAALPL</sequence>
<feature type="region of interest" description="Disordered" evidence="9">
    <location>
        <begin position="638"/>
        <end position="679"/>
    </location>
</feature>
<feature type="transmembrane region" description="Helical" evidence="10">
    <location>
        <begin position="1251"/>
        <end position="1270"/>
    </location>
</feature>
<keyword evidence="4 10" id="KW-0812">Transmembrane</keyword>
<feature type="coiled-coil region" evidence="8">
    <location>
        <begin position="232"/>
        <end position="287"/>
    </location>
</feature>
<keyword evidence="3" id="KW-0963">Cytoplasm</keyword>
<evidence type="ECO:0000256" key="2">
    <source>
        <dbReference type="ARBA" id="ARBA00004496"/>
    </source>
</evidence>
<evidence type="ECO:0000256" key="5">
    <source>
        <dbReference type="ARBA" id="ARBA00022989"/>
    </source>
</evidence>
<evidence type="ECO:0000256" key="8">
    <source>
        <dbReference type="SAM" id="Coils"/>
    </source>
</evidence>
<dbReference type="EMBL" id="CAJNRD030001117">
    <property type="protein sequence ID" value="CAG5077385.1"/>
    <property type="molecule type" value="Genomic_DNA"/>
</dbReference>
<organism evidence="11 12">
    <name type="scientific">Cotesia congregata</name>
    <name type="common">Parasitoid wasp</name>
    <name type="synonym">Apanteles congregatus</name>
    <dbReference type="NCBI Taxonomy" id="51543"/>
    <lineage>
        <taxon>Eukaryota</taxon>
        <taxon>Metazoa</taxon>
        <taxon>Ecdysozoa</taxon>
        <taxon>Arthropoda</taxon>
        <taxon>Hexapoda</taxon>
        <taxon>Insecta</taxon>
        <taxon>Pterygota</taxon>
        <taxon>Neoptera</taxon>
        <taxon>Endopterygota</taxon>
        <taxon>Hymenoptera</taxon>
        <taxon>Apocrita</taxon>
        <taxon>Ichneumonoidea</taxon>
        <taxon>Braconidae</taxon>
        <taxon>Microgastrinae</taxon>
        <taxon>Cotesia</taxon>
    </lineage>
</organism>
<keyword evidence="7 10" id="KW-0472">Membrane</keyword>
<evidence type="ECO:0000256" key="9">
    <source>
        <dbReference type="SAM" id="MobiDB-lite"/>
    </source>
</evidence>
<protein>
    <submittedName>
        <fullName evidence="11">4</fullName>
    </submittedName>
</protein>
<reference evidence="11" key="1">
    <citation type="submission" date="2021-04" db="EMBL/GenBank/DDBJ databases">
        <authorList>
            <person name="Chebbi M.A.C M."/>
        </authorList>
    </citation>
    <scope>NUCLEOTIDE SEQUENCE</scope>
</reference>
<evidence type="ECO:0000313" key="12">
    <source>
        <dbReference type="Proteomes" id="UP000786811"/>
    </source>
</evidence>
<dbReference type="GO" id="GO:0016020">
    <property type="term" value="C:membrane"/>
    <property type="evidence" value="ECO:0007669"/>
    <property type="project" value="UniProtKB-SubCell"/>
</dbReference>
<dbReference type="Proteomes" id="UP000786811">
    <property type="component" value="Unassembled WGS sequence"/>
</dbReference>
<dbReference type="InterPro" id="IPR008677">
    <property type="entry name" value="MRVI1"/>
</dbReference>
<evidence type="ECO:0000256" key="7">
    <source>
        <dbReference type="ARBA" id="ARBA00023136"/>
    </source>
</evidence>
<evidence type="ECO:0000256" key="1">
    <source>
        <dbReference type="ARBA" id="ARBA00004167"/>
    </source>
</evidence>
<accession>A0A8J2EF75</accession>
<keyword evidence="6 8" id="KW-0175">Coiled coil</keyword>
<name>A0A8J2EF75_COTCN</name>
<keyword evidence="5 10" id="KW-1133">Transmembrane helix</keyword>
<proteinExistence type="predicted"/>
<dbReference type="OrthoDB" id="10062605at2759"/>
<evidence type="ECO:0000256" key="4">
    <source>
        <dbReference type="ARBA" id="ARBA00022692"/>
    </source>
</evidence>
<evidence type="ECO:0000256" key="10">
    <source>
        <dbReference type="SAM" id="Phobius"/>
    </source>
</evidence>
<comment type="caution">
    <text evidence="11">The sequence shown here is derived from an EMBL/GenBank/DDBJ whole genome shotgun (WGS) entry which is preliminary data.</text>
</comment>
<dbReference type="Pfam" id="PF05781">
    <property type="entry name" value="MRVI1"/>
    <property type="match status" value="1"/>
</dbReference>
<dbReference type="PANTHER" id="PTHR15352">
    <property type="entry name" value="LYMPHOID-RESTRICTED MEMBRANE PROTEIN, JAW1"/>
    <property type="match status" value="1"/>
</dbReference>
<evidence type="ECO:0000313" key="11">
    <source>
        <dbReference type="EMBL" id="CAG5077385.1"/>
    </source>
</evidence>
<feature type="compositionally biased region" description="Polar residues" evidence="9">
    <location>
        <begin position="638"/>
        <end position="651"/>
    </location>
</feature>
<feature type="coiled-coil region" evidence="8">
    <location>
        <begin position="316"/>
        <end position="371"/>
    </location>
</feature>
<gene>
    <name evidence="11" type="ORF">HICCMSTLAB_LOCUS2440</name>
</gene>
<keyword evidence="12" id="KW-1185">Reference proteome</keyword>
<evidence type="ECO:0000256" key="3">
    <source>
        <dbReference type="ARBA" id="ARBA00022490"/>
    </source>
</evidence>